<gene>
    <name evidence="10" type="ORF">D806_027790</name>
</gene>
<dbReference type="CDD" id="cd16917">
    <property type="entry name" value="HATPase_UhpB-NarQ-NarX-like"/>
    <property type="match status" value="1"/>
</dbReference>
<dbReference type="InterPro" id="IPR036890">
    <property type="entry name" value="HATPase_C_sf"/>
</dbReference>
<evidence type="ECO:0000256" key="5">
    <source>
        <dbReference type="ARBA" id="ARBA00022741"/>
    </source>
</evidence>
<keyword evidence="7" id="KW-0067">ATP-binding</keyword>
<keyword evidence="6 10" id="KW-0418">Kinase</keyword>
<dbReference type="Pfam" id="PF08448">
    <property type="entry name" value="PAS_4"/>
    <property type="match status" value="1"/>
</dbReference>
<dbReference type="InterPro" id="IPR050482">
    <property type="entry name" value="Sensor_HK_TwoCompSys"/>
</dbReference>
<dbReference type="Gene3D" id="3.30.450.20">
    <property type="entry name" value="PAS domain"/>
    <property type="match status" value="1"/>
</dbReference>
<dbReference type="NCBIfam" id="TIGR00229">
    <property type="entry name" value="sensory_box"/>
    <property type="match status" value="1"/>
</dbReference>
<evidence type="ECO:0000313" key="10">
    <source>
        <dbReference type="EMBL" id="AWT53757.1"/>
    </source>
</evidence>
<dbReference type="InterPro" id="IPR035965">
    <property type="entry name" value="PAS-like_dom_sf"/>
</dbReference>
<dbReference type="Gene3D" id="1.20.5.1930">
    <property type="match status" value="1"/>
</dbReference>
<dbReference type="Pfam" id="PF07730">
    <property type="entry name" value="HisKA_3"/>
    <property type="match status" value="1"/>
</dbReference>
<protein>
    <recommendedName>
        <fullName evidence="2">histidine kinase</fullName>
        <ecNumber evidence="2">2.7.13.3</ecNumber>
    </recommendedName>
</protein>
<evidence type="ECO:0000256" key="4">
    <source>
        <dbReference type="ARBA" id="ARBA00022679"/>
    </source>
</evidence>
<accession>A0A2U9PPW9</accession>
<dbReference type="AlphaFoldDB" id="A0A2U9PPW9"/>
<sequence>MTEGRVQSGPVSASLEQRVLSVAPQPVFVVDHEGRVVFANNAAARGFGYDHPEDMIGLPSHQTWHHRRPDGTPIPTDECRLLAATRAGVAAHGTHEWFVRADGSMFPTTWWCAPFEVDGDTGAVFAFTDLTERHAAEEARRARDAAEIRAAESLAAQRRILEAATSARRQIARDLHDGAQQRMLNVLLALQLTREHVPSELEALDSMLMDAMAEARHAITELRDLAAGIHPTILNTRGLVPALRSLSARTAVPTSVTAHDYGGAAAEIESCAYFVVAEALTNVVKHSCATIVEVDVDGDADTLQITVRDDGCGGATPGRGLGLVGMADRVTAMGGELSITSPPRGGTTICVRFPRRSAPVRPSSSLPAS</sequence>
<name>A0A2U9PPW9_MYCSE</name>
<evidence type="ECO:0000256" key="1">
    <source>
        <dbReference type="ARBA" id="ARBA00000085"/>
    </source>
</evidence>
<dbReference type="GO" id="GO:0005524">
    <property type="term" value="F:ATP binding"/>
    <property type="evidence" value="ECO:0007669"/>
    <property type="project" value="UniProtKB-KW"/>
</dbReference>
<proteinExistence type="predicted"/>
<reference evidence="11" key="2">
    <citation type="submission" date="2018-03" db="EMBL/GenBank/DDBJ databases">
        <authorList>
            <person name="Derbyshire K."/>
            <person name="Gray T.A."/>
            <person name="Champion M."/>
        </authorList>
    </citation>
    <scope>NUCLEOTIDE SEQUENCE [LARGE SCALE GENOMIC DNA]</scope>
    <source>
        <strain evidence="11">MKD8</strain>
    </source>
</reference>
<dbReference type="PANTHER" id="PTHR24421">
    <property type="entry name" value="NITRATE/NITRITE SENSOR PROTEIN NARX-RELATED"/>
    <property type="match status" value="1"/>
</dbReference>
<dbReference type="EC" id="2.7.13.3" evidence="2"/>
<comment type="catalytic activity">
    <reaction evidence="1">
        <text>ATP + protein L-histidine = ADP + protein N-phospho-L-histidine.</text>
        <dbReference type="EC" id="2.7.13.3"/>
    </reaction>
</comment>
<dbReference type="RefSeq" id="WP_232836149.1">
    <property type="nucleotide sequence ID" value="NZ_CP027541.1"/>
</dbReference>
<dbReference type="InterPro" id="IPR011712">
    <property type="entry name" value="Sig_transdc_His_kin_sub3_dim/P"/>
</dbReference>
<dbReference type="GO" id="GO:0000155">
    <property type="term" value="F:phosphorelay sensor kinase activity"/>
    <property type="evidence" value="ECO:0007669"/>
    <property type="project" value="InterPro"/>
</dbReference>
<dbReference type="GO" id="GO:0046983">
    <property type="term" value="F:protein dimerization activity"/>
    <property type="evidence" value="ECO:0007669"/>
    <property type="project" value="InterPro"/>
</dbReference>
<dbReference type="EMBL" id="CP027541">
    <property type="protein sequence ID" value="AWT53757.1"/>
    <property type="molecule type" value="Genomic_DNA"/>
</dbReference>
<dbReference type="Pfam" id="PF02518">
    <property type="entry name" value="HATPase_c"/>
    <property type="match status" value="1"/>
</dbReference>
<evidence type="ECO:0000256" key="7">
    <source>
        <dbReference type="ARBA" id="ARBA00022840"/>
    </source>
</evidence>
<evidence type="ECO:0000256" key="6">
    <source>
        <dbReference type="ARBA" id="ARBA00022777"/>
    </source>
</evidence>
<dbReference type="SUPFAM" id="SSF55785">
    <property type="entry name" value="PYP-like sensor domain (PAS domain)"/>
    <property type="match status" value="1"/>
</dbReference>
<dbReference type="Proteomes" id="UP000011200">
    <property type="component" value="Chromosome"/>
</dbReference>
<dbReference type="PANTHER" id="PTHR24421:SF10">
    <property type="entry name" value="NITRATE_NITRITE SENSOR PROTEIN NARQ"/>
    <property type="match status" value="1"/>
</dbReference>
<organism evidence="10 11">
    <name type="scientific">Mycolicibacterium smegmatis (strain MKD8)</name>
    <name type="common">Mycobacterium smegmatis</name>
    <dbReference type="NCBI Taxonomy" id="1214915"/>
    <lineage>
        <taxon>Bacteria</taxon>
        <taxon>Bacillati</taxon>
        <taxon>Actinomycetota</taxon>
        <taxon>Actinomycetes</taxon>
        <taxon>Mycobacteriales</taxon>
        <taxon>Mycobacteriaceae</taxon>
        <taxon>Mycolicibacterium</taxon>
    </lineage>
</organism>
<feature type="domain" description="PAS" evidence="9">
    <location>
        <begin position="12"/>
        <end position="53"/>
    </location>
</feature>
<dbReference type="InterPro" id="IPR003594">
    <property type="entry name" value="HATPase_dom"/>
</dbReference>
<reference evidence="10 11" key="1">
    <citation type="journal article" date="2013" name="Genome Announc.">
        <title>Draft genome sequence of MKD8, a conjugal recipient Mycobacterium smegmatis strain.</title>
        <authorList>
            <person name="Gray T.A."/>
            <person name="Palumbo M.J."/>
            <person name="Derbyshire K.M."/>
        </authorList>
    </citation>
    <scope>NUCLEOTIDE SEQUENCE [LARGE SCALE GENOMIC DNA]</scope>
    <source>
        <strain evidence="10 11">MKD8</strain>
    </source>
</reference>
<keyword evidence="3" id="KW-0597">Phosphoprotein</keyword>
<dbReference type="SMART" id="SM00091">
    <property type="entry name" value="PAS"/>
    <property type="match status" value="1"/>
</dbReference>
<evidence type="ECO:0000259" key="9">
    <source>
        <dbReference type="PROSITE" id="PS50112"/>
    </source>
</evidence>
<keyword evidence="5" id="KW-0547">Nucleotide-binding</keyword>
<evidence type="ECO:0000256" key="8">
    <source>
        <dbReference type="ARBA" id="ARBA00023012"/>
    </source>
</evidence>
<evidence type="ECO:0000256" key="3">
    <source>
        <dbReference type="ARBA" id="ARBA00022553"/>
    </source>
</evidence>
<dbReference type="SMART" id="SM00387">
    <property type="entry name" value="HATPase_c"/>
    <property type="match status" value="1"/>
</dbReference>
<dbReference type="CDD" id="cd00130">
    <property type="entry name" value="PAS"/>
    <property type="match status" value="1"/>
</dbReference>
<dbReference type="GO" id="GO:0016020">
    <property type="term" value="C:membrane"/>
    <property type="evidence" value="ECO:0007669"/>
    <property type="project" value="InterPro"/>
</dbReference>
<keyword evidence="4" id="KW-0808">Transferase</keyword>
<dbReference type="InterPro" id="IPR013656">
    <property type="entry name" value="PAS_4"/>
</dbReference>
<dbReference type="SUPFAM" id="SSF55874">
    <property type="entry name" value="ATPase domain of HSP90 chaperone/DNA topoisomerase II/histidine kinase"/>
    <property type="match status" value="1"/>
</dbReference>
<dbReference type="PROSITE" id="PS50112">
    <property type="entry name" value="PAS"/>
    <property type="match status" value="1"/>
</dbReference>
<evidence type="ECO:0000256" key="2">
    <source>
        <dbReference type="ARBA" id="ARBA00012438"/>
    </source>
</evidence>
<dbReference type="Gene3D" id="3.30.565.10">
    <property type="entry name" value="Histidine kinase-like ATPase, C-terminal domain"/>
    <property type="match status" value="1"/>
</dbReference>
<keyword evidence="8" id="KW-0902">Two-component regulatory system</keyword>
<dbReference type="InterPro" id="IPR000014">
    <property type="entry name" value="PAS"/>
</dbReference>
<evidence type="ECO:0000313" key="11">
    <source>
        <dbReference type="Proteomes" id="UP000011200"/>
    </source>
</evidence>